<dbReference type="PANTHER" id="PTHR24346">
    <property type="entry name" value="MAP/MICROTUBULE AFFINITY-REGULATING KINASE"/>
    <property type="match status" value="1"/>
</dbReference>
<dbReference type="Gene3D" id="1.10.510.10">
    <property type="entry name" value="Transferase(Phosphotransferase) domain 1"/>
    <property type="match status" value="1"/>
</dbReference>
<dbReference type="PANTHER" id="PTHR24346:SF30">
    <property type="entry name" value="MATERNAL EMBRYONIC LEUCINE ZIPPER KINASE"/>
    <property type="match status" value="1"/>
</dbReference>
<protein>
    <submittedName>
        <fullName evidence="6">Protein kinase domain-containing protein</fullName>
    </submittedName>
</protein>
<evidence type="ECO:0000259" key="5">
    <source>
        <dbReference type="PROSITE" id="PS50011"/>
    </source>
</evidence>
<organism evidence="6 7">
    <name type="scientific">Mitosporidium daphniae</name>
    <dbReference type="NCBI Taxonomy" id="1485682"/>
    <lineage>
        <taxon>Eukaryota</taxon>
        <taxon>Fungi</taxon>
        <taxon>Fungi incertae sedis</taxon>
        <taxon>Microsporidia</taxon>
        <taxon>Mitosporidium</taxon>
    </lineage>
</organism>
<dbReference type="GO" id="GO:0005737">
    <property type="term" value="C:cytoplasm"/>
    <property type="evidence" value="ECO:0007669"/>
    <property type="project" value="TreeGrafter"/>
</dbReference>
<keyword evidence="4" id="KW-0723">Serine/threonine-protein kinase</keyword>
<dbReference type="PROSITE" id="PS00108">
    <property type="entry name" value="PROTEIN_KINASE_ST"/>
    <property type="match status" value="1"/>
</dbReference>
<feature type="domain" description="Protein kinase" evidence="5">
    <location>
        <begin position="22"/>
        <end position="291"/>
    </location>
</feature>
<dbReference type="GO" id="GO:0004674">
    <property type="term" value="F:protein serine/threonine kinase activity"/>
    <property type="evidence" value="ECO:0007669"/>
    <property type="project" value="UniProtKB-KW"/>
</dbReference>
<evidence type="ECO:0000256" key="4">
    <source>
        <dbReference type="RuleBase" id="RU000304"/>
    </source>
</evidence>
<dbReference type="VEuPathDB" id="MicrosporidiaDB:DI09_66p40"/>
<accession>A0A098VNK1</accession>
<dbReference type="GO" id="GO:0035556">
    <property type="term" value="P:intracellular signal transduction"/>
    <property type="evidence" value="ECO:0007669"/>
    <property type="project" value="TreeGrafter"/>
</dbReference>
<dbReference type="PROSITE" id="PS00107">
    <property type="entry name" value="PROTEIN_KINASE_ATP"/>
    <property type="match status" value="1"/>
</dbReference>
<evidence type="ECO:0000256" key="2">
    <source>
        <dbReference type="ARBA" id="ARBA00022840"/>
    </source>
</evidence>
<keyword evidence="7" id="KW-1185">Reference proteome</keyword>
<dbReference type="AlphaFoldDB" id="A0A098VNK1"/>
<dbReference type="HOGENOM" id="CLU_000288_63_0_1"/>
<dbReference type="GeneID" id="25260572"/>
<dbReference type="InterPro" id="IPR011009">
    <property type="entry name" value="Kinase-like_dom_sf"/>
</dbReference>
<dbReference type="RefSeq" id="XP_013236983.1">
    <property type="nucleotide sequence ID" value="XM_013381529.1"/>
</dbReference>
<dbReference type="InterPro" id="IPR000719">
    <property type="entry name" value="Prot_kinase_dom"/>
</dbReference>
<keyword evidence="1 3" id="KW-0547">Nucleotide-binding</keyword>
<dbReference type="FunFam" id="1.10.510.10:FF:000571">
    <property type="entry name" value="Maternal embryonic leucine zipper kinase"/>
    <property type="match status" value="1"/>
</dbReference>
<feature type="binding site" evidence="3">
    <location>
        <position position="52"/>
    </location>
    <ligand>
        <name>ATP</name>
        <dbReference type="ChEBI" id="CHEBI:30616"/>
    </ligand>
</feature>
<dbReference type="EMBL" id="JMKJ01000575">
    <property type="protein sequence ID" value="KGG50540.1"/>
    <property type="molecule type" value="Genomic_DNA"/>
</dbReference>
<evidence type="ECO:0000256" key="3">
    <source>
        <dbReference type="PROSITE-ProRule" id="PRU10141"/>
    </source>
</evidence>
<evidence type="ECO:0000256" key="1">
    <source>
        <dbReference type="ARBA" id="ARBA00022741"/>
    </source>
</evidence>
<reference evidence="6 7" key="1">
    <citation type="submission" date="2014-04" db="EMBL/GenBank/DDBJ databases">
        <title>A new species of microsporidia sheds light on the evolution of extreme parasitism.</title>
        <authorList>
            <person name="Haag K.L."/>
            <person name="James T.Y."/>
            <person name="Larsson R."/>
            <person name="Schaer T.M."/>
            <person name="Refardt D."/>
            <person name="Pombert J.-F."/>
            <person name="Ebert D."/>
        </authorList>
    </citation>
    <scope>NUCLEOTIDE SEQUENCE [LARGE SCALE GENOMIC DNA]</scope>
    <source>
        <strain evidence="6 7">UGP3</strain>
        <tissue evidence="6">Spores</tissue>
    </source>
</reference>
<comment type="caution">
    <text evidence="6">The sequence shown here is derived from an EMBL/GenBank/DDBJ whole genome shotgun (WGS) entry which is preliminary data.</text>
</comment>
<keyword evidence="6" id="KW-0808">Transferase</keyword>
<evidence type="ECO:0000313" key="6">
    <source>
        <dbReference type="EMBL" id="KGG50540.1"/>
    </source>
</evidence>
<dbReference type="SMART" id="SM00220">
    <property type="entry name" value="S_TKc"/>
    <property type="match status" value="1"/>
</dbReference>
<gene>
    <name evidence="6" type="ORF">DI09_66p40</name>
</gene>
<keyword evidence="6" id="KW-0418">Kinase</keyword>
<keyword evidence="2 3" id="KW-0067">ATP-binding</keyword>
<name>A0A098VNK1_9MICR</name>
<dbReference type="InterPro" id="IPR008271">
    <property type="entry name" value="Ser/Thr_kinase_AS"/>
</dbReference>
<dbReference type="Proteomes" id="UP000029725">
    <property type="component" value="Unassembled WGS sequence"/>
</dbReference>
<dbReference type="OrthoDB" id="539158at2759"/>
<comment type="similarity">
    <text evidence="4">Belongs to the protein kinase superfamily.</text>
</comment>
<proteinExistence type="inferred from homology"/>
<dbReference type="Pfam" id="PF00069">
    <property type="entry name" value="Pkinase"/>
    <property type="match status" value="1"/>
</dbReference>
<dbReference type="SUPFAM" id="SSF56112">
    <property type="entry name" value="Protein kinase-like (PK-like)"/>
    <property type="match status" value="1"/>
</dbReference>
<dbReference type="PROSITE" id="PS50011">
    <property type="entry name" value="PROTEIN_KINASE_DOM"/>
    <property type="match status" value="1"/>
</dbReference>
<sequence>MNTHSGIPLLMRYPEFLSKYSLLPKKVIGKGTFGSIHLASSKCDPSKLFAVKIFNKCRSKAAAEAYFTHLSSEFLIGVSLHHKNIVETYELVRYGPTWLEIMEYCKGGDLFESIQKKRLSQKVADFFFTELLSGIHYLHSLGIAHCDLKPENILISSDNHVKIADFGASCHFSILDKDCIQQGVHSIEEELCRGVCGSLPYTAPEILTMGPYDPAPVDIWSLGIIYFVMIFHKIPWHEASAQKDEKYLTQREKFDPISRLPTPMAKILCKMLEPHPASRITINELIGNTYIQNLNFD</sequence>
<dbReference type="InterPro" id="IPR017441">
    <property type="entry name" value="Protein_kinase_ATP_BS"/>
</dbReference>
<dbReference type="GO" id="GO:0005524">
    <property type="term" value="F:ATP binding"/>
    <property type="evidence" value="ECO:0007669"/>
    <property type="project" value="UniProtKB-UniRule"/>
</dbReference>
<evidence type="ECO:0000313" key="7">
    <source>
        <dbReference type="Proteomes" id="UP000029725"/>
    </source>
</evidence>